<gene>
    <name evidence="2" type="ORF">GCM10009430_39880</name>
</gene>
<feature type="transmembrane region" description="Helical" evidence="1">
    <location>
        <begin position="74"/>
        <end position="96"/>
    </location>
</feature>
<dbReference type="EMBL" id="BAAAGE010000004">
    <property type="protein sequence ID" value="GAA0729582.1"/>
    <property type="molecule type" value="Genomic_DNA"/>
</dbReference>
<keyword evidence="1" id="KW-1133">Transmembrane helix</keyword>
<keyword evidence="1" id="KW-0472">Membrane</keyword>
<protein>
    <recommendedName>
        <fullName evidence="4">DUF4199 domain-containing protein</fullName>
    </recommendedName>
</protein>
<feature type="transmembrane region" description="Helical" evidence="1">
    <location>
        <begin position="12"/>
        <end position="29"/>
    </location>
</feature>
<accession>A0ABN1J6N0</accession>
<organism evidence="2 3">
    <name type="scientific">Aquimarina litoralis</name>
    <dbReference type="NCBI Taxonomy" id="584605"/>
    <lineage>
        <taxon>Bacteria</taxon>
        <taxon>Pseudomonadati</taxon>
        <taxon>Bacteroidota</taxon>
        <taxon>Flavobacteriia</taxon>
        <taxon>Flavobacteriales</taxon>
        <taxon>Flavobacteriaceae</taxon>
        <taxon>Aquimarina</taxon>
    </lineage>
</organism>
<proteinExistence type="predicted"/>
<dbReference type="Pfam" id="PF13858">
    <property type="entry name" value="DUF4199"/>
    <property type="match status" value="1"/>
</dbReference>
<keyword evidence="1" id="KW-0812">Transmembrane</keyword>
<dbReference type="Proteomes" id="UP001501758">
    <property type="component" value="Unassembled WGS sequence"/>
</dbReference>
<dbReference type="RefSeq" id="WP_343914010.1">
    <property type="nucleotide sequence ID" value="NZ_BAAAGE010000004.1"/>
</dbReference>
<name>A0ABN1J6N0_9FLAO</name>
<evidence type="ECO:0000313" key="2">
    <source>
        <dbReference type="EMBL" id="GAA0729582.1"/>
    </source>
</evidence>
<reference evidence="2 3" key="1">
    <citation type="journal article" date="2019" name="Int. J. Syst. Evol. Microbiol.">
        <title>The Global Catalogue of Microorganisms (GCM) 10K type strain sequencing project: providing services to taxonomists for standard genome sequencing and annotation.</title>
        <authorList>
            <consortium name="The Broad Institute Genomics Platform"/>
            <consortium name="The Broad Institute Genome Sequencing Center for Infectious Disease"/>
            <person name="Wu L."/>
            <person name="Ma J."/>
        </authorList>
    </citation>
    <scope>NUCLEOTIDE SEQUENCE [LARGE SCALE GENOMIC DNA]</scope>
    <source>
        <strain evidence="2 3">JCM 15974</strain>
    </source>
</reference>
<comment type="caution">
    <text evidence="2">The sequence shown here is derived from an EMBL/GenBank/DDBJ whole genome shotgun (WGS) entry which is preliminary data.</text>
</comment>
<sequence length="176" mass="19955">MKSKSIPIKKHLLQFSFLLGISIITYLIIRYITGNYTTKNIFHKITLLILALSSITIGLFSYKKNNNGFISLLEALKIGIGVTVLGGLMVTIWEIILLKVIDPDIITQLEEIQIKKIAENSSDFTQENIERKLAVTQKFTSPWIMILAAFIEDIIVGFFLSLIVGLLVRKKRDPFK</sequence>
<evidence type="ECO:0008006" key="4">
    <source>
        <dbReference type="Google" id="ProtNLM"/>
    </source>
</evidence>
<feature type="transmembrane region" description="Helical" evidence="1">
    <location>
        <begin position="41"/>
        <end position="62"/>
    </location>
</feature>
<evidence type="ECO:0000313" key="3">
    <source>
        <dbReference type="Proteomes" id="UP001501758"/>
    </source>
</evidence>
<evidence type="ECO:0000256" key="1">
    <source>
        <dbReference type="SAM" id="Phobius"/>
    </source>
</evidence>
<dbReference type="InterPro" id="IPR025250">
    <property type="entry name" value="DUF4199"/>
</dbReference>
<feature type="transmembrane region" description="Helical" evidence="1">
    <location>
        <begin position="143"/>
        <end position="168"/>
    </location>
</feature>
<keyword evidence="3" id="KW-1185">Reference proteome</keyword>